<organism evidence="2 3">
    <name type="scientific">Favolaschia claudopus</name>
    <dbReference type="NCBI Taxonomy" id="2862362"/>
    <lineage>
        <taxon>Eukaryota</taxon>
        <taxon>Fungi</taxon>
        <taxon>Dikarya</taxon>
        <taxon>Basidiomycota</taxon>
        <taxon>Agaricomycotina</taxon>
        <taxon>Agaricomycetes</taxon>
        <taxon>Agaricomycetidae</taxon>
        <taxon>Agaricales</taxon>
        <taxon>Marasmiineae</taxon>
        <taxon>Mycenaceae</taxon>
        <taxon>Favolaschia</taxon>
    </lineage>
</organism>
<dbReference type="Proteomes" id="UP001362999">
    <property type="component" value="Unassembled WGS sequence"/>
</dbReference>
<reference evidence="2 3" key="1">
    <citation type="journal article" date="2024" name="J Genomics">
        <title>Draft genome sequencing and assembly of Favolaschia claudopus CIRM-BRFM 2984 isolated from oak limbs.</title>
        <authorList>
            <person name="Navarro D."/>
            <person name="Drula E."/>
            <person name="Chaduli D."/>
            <person name="Cazenave R."/>
            <person name="Ahrendt S."/>
            <person name="Wang J."/>
            <person name="Lipzen A."/>
            <person name="Daum C."/>
            <person name="Barry K."/>
            <person name="Grigoriev I.V."/>
            <person name="Favel A."/>
            <person name="Rosso M.N."/>
            <person name="Martin F."/>
        </authorList>
    </citation>
    <scope>NUCLEOTIDE SEQUENCE [LARGE SCALE GENOMIC DNA]</scope>
    <source>
        <strain evidence="2 3">CIRM-BRFM 2984</strain>
    </source>
</reference>
<dbReference type="InterPro" id="IPR045340">
    <property type="entry name" value="DUF6533"/>
</dbReference>
<evidence type="ECO:0000313" key="3">
    <source>
        <dbReference type="Proteomes" id="UP001362999"/>
    </source>
</evidence>
<dbReference type="Pfam" id="PF20151">
    <property type="entry name" value="DUF6533"/>
    <property type="match status" value="1"/>
</dbReference>
<gene>
    <name evidence="2" type="ORF">R3P38DRAFT_2790643</name>
</gene>
<sequence length="147" mass="16225">MSSPPGYTLSNLLTSGLHAYSWMSSKLFEAASATLLVYELFLTLSDEIKYVWPHRRGLPKVLFILSRYVIPVMELTGSGYVNGSRRTGKTDVVDIDGHVLHLCLSEVIPPASATSSTPACVLRHPIYIGFTSGAWLEVWLKNLKNAN</sequence>
<name>A0AAW0AK36_9AGAR</name>
<evidence type="ECO:0000259" key="1">
    <source>
        <dbReference type="Pfam" id="PF20151"/>
    </source>
</evidence>
<comment type="caution">
    <text evidence="2">The sequence shown here is derived from an EMBL/GenBank/DDBJ whole genome shotgun (WGS) entry which is preliminary data.</text>
</comment>
<dbReference type="EMBL" id="JAWWNJ010000065">
    <property type="protein sequence ID" value="KAK7012383.1"/>
    <property type="molecule type" value="Genomic_DNA"/>
</dbReference>
<proteinExistence type="predicted"/>
<accession>A0AAW0AK36</accession>
<evidence type="ECO:0000313" key="2">
    <source>
        <dbReference type="EMBL" id="KAK7012383.1"/>
    </source>
</evidence>
<keyword evidence="3" id="KW-1185">Reference proteome</keyword>
<dbReference type="AlphaFoldDB" id="A0AAW0AK36"/>
<protein>
    <recommendedName>
        <fullName evidence="1">DUF6533 domain-containing protein</fullName>
    </recommendedName>
</protein>
<feature type="domain" description="DUF6533" evidence="1">
    <location>
        <begin position="29"/>
        <end position="71"/>
    </location>
</feature>